<dbReference type="PROSITE" id="PS51318">
    <property type="entry name" value="TAT"/>
    <property type="match status" value="1"/>
</dbReference>
<keyword evidence="3" id="KW-1185">Reference proteome</keyword>
<comment type="caution">
    <text evidence="2">The sequence shown here is derived from an EMBL/GenBank/DDBJ whole genome shotgun (WGS) entry which is preliminary data.</text>
</comment>
<dbReference type="EMBL" id="LBHU01000001">
    <property type="protein sequence ID" value="KLI64721.1"/>
    <property type="molecule type" value="Genomic_DNA"/>
</dbReference>
<feature type="signal peptide" evidence="1">
    <location>
        <begin position="1"/>
        <end position="34"/>
    </location>
</feature>
<dbReference type="Proteomes" id="UP000053455">
    <property type="component" value="Unassembled WGS sequence"/>
</dbReference>
<organism evidence="2 3">
    <name type="scientific">Aurantiacibacter marinus</name>
    <dbReference type="NCBI Taxonomy" id="874156"/>
    <lineage>
        <taxon>Bacteria</taxon>
        <taxon>Pseudomonadati</taxon>
        <taxon>Pseudomonadota</taxon>
        <taxon>Alphaproteobacteria</taxon>
        <taxon>Sphingomonadales</taxon>
        <taxon>Erythrobacteraceae</taxon>
        <taxon>Aurantiacibacter</taxon>
    </lineage>
</organism>
<gene>
    <name evidence="2" type="ORF">AAV99_04090</name>
</gene>
<keyword evidence="1" id="KW-0732">Signal</keyword>
<evidence type="ECO:0000256" key="1">
    <source>
        <dbReference type="SAM" id="SignalP"/>
    </source>
</evidence>
<dbReference type="InterPro" id="IPR006311">
    <property type="entry name" value="TAT_signal"/>
</dbReference>
<name>A0A0H0XRT6_9SPHN</name>
<reference evidence="2 3" key="1">
    <citation type="submission" date="2015-04" db="EMBL/GenBank/DDBJ databases">
        <title>The draft genome sequence of Erythrobacter marinus HWDM-33.</title>
        <authorList>
            <person name="Zhuang L."/>
            <person name="Liu Y."/>
            <person name="Shao Z."/>
        </authorList>
    </citation>
    <scope>NUCLEOTIDE SEQUENCE [LARGE SCALE GENOMIC DNA]</scope>
    <source>
        <strain evidence="2 3">HWDM-33</strain>
    </source>
</reference>
<sequence length="254" mass="27319">MSKSASGGTDRRGALRLALAAAMAPALATRQSLAQTVPGTNPGGLIDPPSQPMIYQRTVSRELVDGNSFSVSRFFAVEFHRSANGFMLHGRQNDVAVNAPQELASFASLESARDESHIFPLALDAFGRILSREHQRPSEPVVQAAVNQTLTALRDSGMAEEDRSTLQAFAAAVHSAGHRITAHLPIDLFAPASQVRDDEQSIALPHGGHGRVTTRFRGEINRNTGLMSAASREITTEVGDDRRITSESWNLALS</sequence>
<dbReference type="AlphaFoldDB" id="A0A0H0XRT6"/>
<evidence type="ECO:0000313" key="2">
    <source>
        <dbReference type="EMBL" id="KLI64721.1"/>
    </source>
</evidence>
<evidence type="ECO:0000313" key="3">
    <source>
        <dbReference type="Proteomes" id="UP000053455"/>
    </source>
</evidence>
<dbReference type="PATRIC" id="fig|874156.12.peg.851"/>
<protein>
    <submittedName>
        <fullName evidence="2">Uncharacterized protein</fullName>
    </submittedName>
</protein>
<dbReference type="STRING" id="874156.GCA_001021555_00460"/>
<accession>A0A0H0XRT6</accession>
<feature type="chain" id="PRO_5002589558" evidence="1">
    <location>
        <begin position="35"/>
        <end position="254"/>
    </location>
</feature>
<proteinExistence type="predicted"/>